<name>A0A1S1N6Y2_9GAMM</name>
<proteinExistence type="predicted"/>
<comment type="caution">
    <text evidence="2">The sequence shown here is derived from an EMBL/GenBank/DDBJ whole genome shotgun (WGS) entry which is preliminary data.</text>
</comment>
<keyword evidence="1" id="KW-0812">Transmembrane</keyword>
<dbReference type="Proteomes" id="UP000180253">
    <property type="component" value="Unassembled WGS sequence"/>
</dbReference>
<accession>A0A1S1N6Y2</accession>
<reference evidence="2 3" key="1">
    <citation type="submission" date="2016-10" db="EMBL/GenBank/DDBJ databases">
        <title>Pseudoalteromonas amylolytica sp. nov., isolated from the surface seawater.</title>
        <authorList>
            <person name="Wu Y.-H."/>
            <person name="Cheng H."/>
            <person name="Jin X.-B."/>
            <person name="Wang C.-S."/>
            <person name="Xu X.-W."/>
        </authorList>
    </citation>
    <scope>NUCLEOTIDE SEQUENCE [LARGE SCALE GENOMIC DNA]</scope>
    <source>
        <strain evidence="2 3">JCM 12483</strain>
    </source>
</reference>
<evidence type="ECO:0000313" key="3">
    <source>
        <dbReference type="Proteomes" id="UP000180253"/>
    </source>
</evidence>
<dbReference type="EMBL" id="MNAN01000032">
    <property type="protein sequence ID" value="OHU95092.1"/>
    <property type="molecule type" value="Genomic_DNA"/>
</dbReference>
<evidence type="ECO:0000256" key="1">
    <source>
        <dbReference type="SAM" id="Phobius"/>
    </source>
</evidence>
<keyword evidence="1" id="KW-0472">Membrane</keyword>
<feature type="transmembrane region" description="Helical" evidence="1">
    <location>
        <begin position="56"/>
        <end position="81"/>
    </location>
</feature>
<protein>
    <submittedName>
        <fullName evidence="2">Uncharacterized protein</fullName>
    </submittedName>
</protein>
<evidence type="ECO:0000313" key="2">
    <source>
        <dbReference type="EMBL" id="OHU95092.1"/>
    </source>
</evidence>
<dbReference type="AlphaFoldDB" id="A0A1S1N6Y2"/>
<dbReference type="RefSeq" id="WP_070992605.1">
    <property type="nucleotide sequence ID" value="NZ_CBCSHD010000013.1"/>
</dbReference>
<sequence length="98" mass="10638">MQIFAYLLLAITVKTSLLGFSAISLFVSLTALLFIRLVAHGVPTYQKKQFARAFKITAIAHLITHHILCAVIAGGLTLYGIRIFLHTKTGALGQKSPS</sequence>
<keyword evidence="1" id="KW-1133">Transmembrane helix</keyword>
<gene>
    <name evidence="2" type="ORF">BIW53_13890</name>
</gene>
<organism evidence="2 3">
    <name type="scientific">Pseudoalteromonas byunsanensis</name>
    <dbReference type="NCBI Taxonomy" id="327939"/>
    <lineage>
        <taxon>Bacteria</taxon>
        <taxon>Pseudomonadati</taxon>
        <taxon>Pseudomonadota</taxon>
        <taxon>Gammaproteobacteria</taxon>
        <taxon>Alteromonadales</taxon>
        <taxon>Pseudoalteromonadaceae</taxon>
        <taxon>Pseudoalteromonas</taxon>
    </lineage>
</organism>
<feature type="transmembrane region" description="Helical" evidence="1">
    <location>
        <begin position="6"/>
        <end position="35"/>
    </location>
</feature>
<keyword evidence="3" id="KW-1185">Reference proteome</keyword>